<gene>
    <name evidence="1" type="ORF">BD311DRAFT_763759</name>
</gene>
<accession>A0A4Q9MEU9</accession>
<reference evidence="1" key="1">
    <citation type="submission" date="2019-01" db="EMBL/GenBank/DDBJ databases">
        <title>Draft genome sequences of three monokaryotic isolates of the white-rot basidiomycete fungus Dichomitus squalens.</title>
        <authorList>
            <consortium name="DOE Joint Genome Institute"/>
            <person name="Lopez S.C."/>
            <person name="Andreopoulos B."/>
            <person name="Pangilinan J."/>
            <person name="Lipzen A."/>
            <person name="Riley R."/>
            <person name="Ahrendt S."/>
            <person name="Ng V."/>
            <person name="Barry K."/>
            <person name="Daum C."/>
            <person name="Grigoriev I.V."/>
            <person name="Hilden K.S."/>
            <person name="Makela M.R."/>
            <person name="de Vries R.P."/>
        </authorList>
    </citation>
    <scope>NUCLEOTIDE SEQUENCE [LARGE SCALE GENOMIC DNA]</scope>
    <source>
        <strain evidence="1">OM18370.1</strain>
    </source>
</reference>
<evidence type="ECO:0000313" key="1">
    <source>
        <dbReference type="EMBL" id="TBU25865.1"/>
    </source>
</evidence>
<dbReference type="Proteomes" id="UP000292957">
    <property type="component" value="Unassembled WGS sequence"/>
</dbReference>
<dbReference type="EMBL" id="ML143454">
    <property type="protein sequence ID" value="TBU25865.1"/>
    <property type="molecule type" value="Genomic_DNA"/>
</dbReference>
<organism evidence="1">
    <name type="scientific">Dichomitus squalens</name>
    <dbReference type="NCBI Taxonomy" id="114155"/>
    <lineage>
        <taxon>Eukaryota</taxon>
        <taxon>Fungi</taxon>
        <taxon>Dikarya</taxon>
        <taxon>Basidiomycota</taxon>
        <taxon>Agaricomycotina</taxon>
        <taxon>Agaricomycetes</taxon>
        <taxon>Polyporales</taxon>
        <taxon>Polyporaceae</taxon>
        <taxon>Dichomitus</taxon>
    </lineage>
</organism>
<feature type="non-terminal residue" evidence="1">
    <location>
        <position position="94"/>
    </location>
</feature>
<dbReference type="AlphaFoldDB" id="A0A4Q9MEU9"/>
<protein>
    <submittedName>
        <fullName evidence="1">Uncharacterized protein</fullName>
    </submittedName>
</protein>
<proteinExistence type="predicted"/>
<sequence length="94" mass="10001">MAQPAIEFPSTVCFALSHSVCSIQAGEEVESHVLRGTSTEVSILGNCPLLGRPTANITGQVILPLKRYGLDACKSYGSTARLCDPHNHSTCVED</sequence>
<name>A0A4Q9MEU9_9APHY</name>